<gene>
    <name evidence="1" type="primary">LOXL2_2</name>
    <name evidence="1" type="ORF">K3G42_001704</name>
</gene>
<evidence type="ECO:0000313" key="2">
    <source>
        <dbReference type="Proteomes" id="UP000827872"/>
    </source>
</evidence>
<dbReference type="EMBL" id="CM037625">
    <property type="protein sequence ID" value="KAH7997559.1"/>
    <property type="molecule type" value="Genomic_DNA"/>
</dbReference>
<evidence type="ECO:0000313" key="1">
    <source>
        <dbReference type="EMBL" id="KAH7997559.1"/>
    </source>
</evidence>
<organism evidence="1 2">
    <name type="scientific">Sphaerodactylus townsendi</name>
    <dbReference type="NCBI Taxonomy" id="933632"/>
    <lineage>
        <taxon>Eukaryota</taxon>
        <taxon>Metazoa</taxon>
        <taxon>Chordata</taxon>
        <taxon>Craniata</taxon>
        <taxon>Vertebrata</taxon>
        <taxon>Euteleostomi</taxon>
        <taxon>Lepidosauria</taxon>
        <taxon>Squamata</taxon>
        <taxon>Bifurcata</taxon>
        <taxon>Gekkota</taxon>
        <taxon>Sphaerodactylidae</taxon>
        <taxon>Sphaerodactylus</taxon>
    </lineage>
</organism>
<protein>
    <submittedName>
        <fullName evidence="1">Lysyl oxidase 2</fullName>
    </submittedName>
</protein>
<reference evidence="1" key="1">
    <citation type="submission" date="2021-08" db="EMBL/GenBank/DDBJ databases">
        <title>The first chromosome-level gecko genome reveals the dynamic sex chromosomes of Neotropical dwarf geckos (Sphaerodactylidae: Sphaerodactylus).</title>
        <authorList>
            <person name="Pinto B.J."/>
            <person name="Keating S.E."/>
            <person name="Gamble T."/>
        </authorList>
    </citation>
    <scope>NUCLEOTIDE SEQUENCE</scope>
    <source>
        <strain evidence="1">TG3544</strain>
    </source>
</reference>
<sequence length="169" mass="18944">MERSLDLTFNHCLFALFLSVYLSPLSLAQYEHSPDQPSQATHAPKIQVRLVGTKKKHNEGRVEVFYNGEWGTVCDDDFSISAANVVCRQLGYQEAVSWIPSSKYGKGDGRIWLDNVYCTGKEATLAECTSNGWGVSDCKHTEDVGVVCSERRIPGFKFDDSEVNQVKRM</sequence>
<accession>A0ACB8EXC2</accession>
<name>A0ACB8EXC2_9SAUR</name>
<comment type="caution">
    <text evidence="1">The sequence shown here is derived from an EMBL/GenBank/DDBJ whole genome shotgun (WGS) entry which is preliminary data.</text>
</comment>
<dbReference type="Proteomes" id="UP000827872">
    <property type="component" value="Linkage Group LG12"/>
</dbReference>
<keyword evidence="2" id="KW-1185">Reference proteome</keyword>
<proteinExistence type="predicted"/>